<keyword evidence="8 10" id="KW-0378">Hydrolase</keyword>
<dbReference type="SUPFAM" id="SSF53474">
    <property type="entry name" value="alpha/beta-Hydrolases"/>
    <property type="match status" value="1"/>
</dbReference>
<comment type="similarity">
    <text evidence="3 10">Belongs to the peptidase S33 family.</text>
</comment>
<dbReference type="NCBIfam" id="TIGR01250">
    <property type="entry name" value="pro_imino_pep_2"/>
    <property type="match status" value="1"/>
</dbReference>
<organism evidence="13 14">
    <name type="scientific">Companilactobacillus tucceti DSM 20183</name>
    <dbReference type="NCBI Taxonomy" id="1423811"/>
    <lineage>
        <taxon>Bacteria</taxon>
        <taxon>Bacillati</taxon>
        <taxon>Bacillota</taxon>
        <taxon>Bacilli</taxon>
        <taxon>Lactobacillales</taxon>
        <taxon>Lactobacillaceae</taxon>
        <taxon>Companilactobacillus</taxon>
    </lineage>
</organism>
<evidence type="ECO:0000256" key="3">
    <source>
        <dbReference type="ARBA" id="ARBA00010088"/>
    </source>
</evidence>
<evidence type="ECO:0000256" key="10">
    <source>
        <dbReference type="PIRNR" id="PIRNR005539"/>
    </source>
</evidence>
<dbReference type="PATRIC" id="fig|1423811.3.peg.1155"/>
<dbReference type="STRING" id="1423811.FC72_GL001140"/>
<evidence type="ECO:0000256" key="11">
    <source>
        <dbReference type="PIRSR" id="PIRSR005539-1"/>
    </source>
</evidence>
<name>A0A0R1J6N9_9LACO</name>
<keyword evidence="14" id="KW-1185">Reference proteome</keyword>
<proteinExistence type="inferred from homology"/>
<dbReference type="EMBL" id="AZDG01000022">
    <property type="protein sequence ID" value="KRK63812.1"/>
    <property type="molecule type" value="Genomic_DNA"/>
</dbReference>
<feature type="domain" description="AB hydrolase-1" evidence="12">
    <location>
        <begin position="29"/>
        <end position="277"/>
    </location>
</feature>
<feature type="active site" description="Nucleophile" evidence="11">
    <location>
        <position position="104"/>
    </location>
</feature>
<comment type="function">
    <text evidence="10">Releases the N-terminal proline from various substrates.</text>
</comment>
<evidence type="ECO:0000256" key="4">
    <source>
        <dbReference type="ARBA" id="ARBA00012568"/>
    </source>
</evidence>
<evidence type="ECO:0000256" key="2">
    <source>
        <dbReference type="ARBA" id="ARBA00004196"/>
    </source>
</evidence>
<dbReference type="GO" id="GO:0030313">
    <property type="term" value="C:cell envelope"/>
    <property type="evidence" value="ECO:0007669"/>
    <property type="project" value="UniProtKB-SubCell"/>
</dbReference>
<dbReference type="PANTHER" id="PTHR43798">
    <property type="entry name" value="MONOACYLGLYCEROL LIPASE"/>
    <property type="match status" value="1"/>
</dbReference>
<dbReference type="PIRSF" id="PIRSF005539">
    <property type="entry name" value="Pept_S33_TRI_F1"/>
    <property type="match status" value="1"/>
</dbReference>
<dbReference type="GO" id="GO:0004177">
    <property type="term" value="F:aminopeptidase activity"/>
    <property type="evidence" value="ECO:0007669"/>
    <property type="project" value="UniProtKB-KW"/>
</dbReference>
<sequence>MKVEEGYMPYKGYKTYYRIVGEKGNGKAPLVLLHGGPGSTHNYFELLDDIAVNGRQLIMYDQLGCGKSAVPSNPSLWTKQTWAEELIELRKYLGLDEIHLLGQSWGGMLTFIYMCDYKPKGVKSLILSGTLPSAKLWASEQHRMISHMSQEDQDAIAQAEATGNYDEPKYVAANDRFMEMHAAATPTADSPEPLRRKKVAGTESYIVGWGPNEYSPEGTLHDYNYMDQMKDITTPTLITSGTNDLCTPFIAKTMYDGIPNSRWELFQHSRHMPFVEEHDKYARILTDWLDNHD</sequence>
<evidence type="ECO:0000256" key="7">
    <source>
        <dbReference type="ARBA" id="ARBA00022670"/>
    </source>
</evidence>
<dbReference type="NCBIfam" id="NF045945">
    <property type="entry name" value="ProImpepLactob"/>
    <property type="match status" value="1"/>
</dbReference>
<evidence type="ECO:0000313" key="13">
    <source>
        <dbReference type="EMBL" id="KRK63812.1"/>
    </source>
</evidence>
<evidence type="ECO:0000313" key="14">
    <source>
        <dbReference type="Proteomes" id="UP000050929"/>
    </source>
</evidence>
<accession>A0A0R1J6N9</accession>
<comment type="caution">
    <text evidence="13">The sequence shown here is derived from an EMBL/GenBank/DDBJ whole genome shotgun (WGS) entry which is preliminary data.</text>
</comment>
<dbReference type="AlphaFoldDB" id="A0A0R1J6N9"/>
<dbReference type="Pfam" id="PF00561">
    <property type="entry name" value="Abhydrolase_1"/>
    <property type="match status" value="1"/>
</dbReference>
<dbReference type="InterPro" id="IPR050266">
    <property type="entry name" value="AB_hydrolase_sf"/>
</dbReference>
<dbReference type="GO" id="GO:0016020">
    <property type="term" value="C:membrane"/>
    <property type="evidence" value="ECO:0007669"/>
    <property type="project" value="TreeGrafter"/>
</dbReference>
<feature type="active site" evidence="11">
    <location>
        <position position="244"/>
    </location>
</feature>
<dbReference type="InterPro" id="IPR029058">
    <property type="entry name" value="AB_hydrolase_fold"/>
</dbReference>
<comment type="subcellular location">
    <subcellularLocation>
        <location evidence="2">Cell envelope</location>
    </subcellularLocation>
</comment>
<dbReference type="OrthoDB" id="9796770at2"/>
<dbReference type="EC" id="3.4.11.5" evidence="4 10"/>
<dbReference type="PRINTS" id="PR00793">
    <property type="entry name" value="PROAMNOPTASE"/>
</dbReference>
<evidence type="ECO:0000256" key="1">
    <source>
        <dbReference type="ARBA" id="ARBA00001585"/>
    </source>
</evidence>
<dbReference type="InterPro" id="IPR002410">
    <property type="entry name" value="Peptidase_S33"/>
</dbReference>
<dbReference type="PANTHER" id="PTHR43798:SF33">
    <property type="entry name" value="HYDROLASE, PUTATIVE (AFU_ORTHOLOGUE AFUA_2G14860)-RELATED"/>
    <property type="match status" value="1"/>
</dbReference>
<evidence type="ECO:0000256" key="9">
    <source>
        <dbReference type="ARBA" id="ARBA00029605"/>
    </source>
</evidence>
<dbReference type="InterPro" id="IPR005945">
    <property type="entry name" value="Pro_imino_pep"/>
</dbReference>
<evidence type="ECO:0000256" key="8">
    <source>
        <dbReference type="ARBA" id="ARBA00022801"/>
    </source>
</evidence>
<evidence type="ECO:0000259" key="12">
    <source>
        <dbReference type="Pfam" id="PF00561"/>
    </source>
</evidence>
<dbReference type="RefSeq" id="WP_057767039.1">
    <property type="nucleotide sequence ID" value="NZ_AZDG01000022.1"/>
</dbReference>
<dbReference type="Gene3D" id="3.40.50.1820">
    <property type="entry name" value="alpha/beta hydrolase"/>
    <property type="match status" value="1"/>
</dbReference>
<comment type="catalytic activity">
    <reaction evidence="1 10">
        <text>Release of N-terminal proline from a peptide.</text>
        <dbReference type="EC" id="3.4.11.5"/>
    </reaction>
</comment>
<dbReference type="InterPro" id="IPR000073">
    <property type="entry name" value="AB_hydrolase_1"/>
</dbReference>
<keyword evidence="7 10" id="KW-0645">Protease</keyword>
<feature type="active site" description="Proton donor" evidence="11">
    <location>
        <position position="271"/>
    </location>
</feature>
<dbReference type="Proteomes" id="UP000050929">
    <property type="component" value="Unassembled WGS sequence"/>
</dbReference>
<evidence type="ECO:0000256" key="6">
    <source>
        <dbReference type="ARBA" id="ARBA00022438"/>
    </source>
</evidence>
<gene>
    <name evidence="13" type="ORF">FC72_GL001140</name>
</gene>
<protein>
    <recommendedName>
        <fullName evidence="5 10">Proline iminopeptidase</fullName>
        <shortName evidence="10">PIP</shortName>
        <ecNumber evidence="4 10">3.4.11.5</ecNumber>
    </recommendedName>
    <alternativeName>
        <fullName evidence="9 10">Prolyl aminopeptidase</fullName>
    </alternativeName>
</protein>
<dbReference type="GO" id="GO:0006508">
    <property type="term" value="P:proteolysis"/>
    <property type="evidence" value="ECO:0007669"/>
    <property type="project" value="UniProtKB-KW"/>
</dbReference>
<keyword evidence="6 10" id="KW-0031">Aminopeptidase</keyword>
<reference evidence="13 14" key="1">
    <citation type="journal article" date="2015" name="Genome Announc.">
        <title>Expanding the biotechnology potential of lactobacilli through comparative genomics of 213 strains and associated genera.</title>
        <authorList>
            <person name="Sun Z."/>
            <person name="Harris H.M."/>
            <person name="McCann A."/>
            <person name="Guo C."/>
            <person name="Argimon S."/>
            <person name="Zhang W."/>
            <person name="Yang X."/>
            <person name="Jeffery I.B."/>
            <person name="Cooney J.C."/>
            <person name="Kagawa T.F."/>
            <person name="Liu W."/>
            <person name="Song Y."/>
            <person name="Salvetti E."/>
            <person name="Wrobel A."/>
            <person name="Rasinkangas P."/>
            <person name="Parkhill J."/>
            <person name="Rea M.C."/>
            <person name="O'Sullivan O."/>
            <person name="Ritari J."/>
            <person name="Douillard F.P."/>
            <person name="Paul Ross R."/>
            <person name="Yang R."/>
            <person name="Briner A.E."/>
            <person name="Felis G.E."/>
            <person name="de Vos W.M."/>
            <person name="Barrangou R."/>
            <person name="Klaenhammer T.R."/>
            <person name="Caufield P.W."/>
            <person name="Cui Y."/>
            <person name="Zhang H."/>
            <person name="O'Toole P.W."/>
        </authorList>
    </citation>
    <scope>NUCLEOTIDE SEQUENCE [LARGE SCALE GENOMIC DNA]</scope>
    <source>
        <strain evidence="13 14">DSM 20183</strain>
    </source>
</reference>
<evidence type="ECO:0000256" key="5">
    <source>
        <dbReference type="ARBA" id="ARBA00021843"/>
    </source>
</evidence>